<evidence type="ECO:0000256" key="1">
    <source>
        <dbReference type="SAM" id="MobiDB-lite"/>
    </source>
</evidence>
<feature type="compositionally biased region" description="Basic and acidic residues" evidence="1">
    <location>
        <begin position="38"/>
        <end position="52"/>
    </location>
</feature>
<comment type="caution">
    <text evidence="2">The sequence shown here is derived from an EMBL/GenBank/DDBJ whole genome shotgun (WGS) entry which is preliminary data.</text>
</comment>
<accession>A0ABQ7VJP7</accession>
<dbReference type="EMBL" id="JAIVGD010000011">
    <property type="protein sequence ID" value="KAH0768777.1"/>
    <property type="molecule type" value="Genomic_DNA"/>
</dbReference>
<dbReference type="Proteomes" id="UP000826656">
    <property type="component" value="Unassembled WGS sequence"/>
</dbReference>
<reference evidence="2 3" key="1">
    <citation type="journal article" date="2021" name="bioRxiv">
        <title>Chromosome-scale and haplotype-resolved genome assembly of a tetraploid potato cultivar.</title>
        <authorList>
            <person name="Sun H."/>
            <person name="Jiao W.-B."/>
            <person name="Krause K."/>
            <person name="Campoy J.A."/>
            <person name="Goel M."/>
            <person name="Folz-Donahue K."/>
            <person name="Kukat C."/>
            <person name="Huettel B."/>
            <person name="Schneeberger K."/>
        </authorList>
    </citation>
    <scope>NUCLEOTIDE SEQUENCE [LARGE SCALE GENOMIC DNA]</scope>
    <source>
        <strain evidence="2">SolTubOtavaFocal</strain>
        <tissue evidence="2">Leaves</tissue>
    </source>
</reference>
<gene>
    <name evidence="2" type="ORF">KY290_012758</name>
</gene>
<proteinExistence type="predicted"/>
<evidence type="ECO:0000313" key="3">
    <source>
        <dbReference type="Proteomes" id="UP000826656"/>
    </source>
</evidence>
<sequence length="110" mass="12092">MLPSPNPITNVHNIIVEVAVGGVDGKGQVAPTNLQERVSKGRGELTHARHEEVDSDPSEDYRAPAIPITNQQQIGTQQVTDTAQQQGRFNNKSGDKLSKKKREAIKKRLQ</sequence>
<name>A0ABQ7VJP7_SOLTU</name>
<keyword evidence="3" id="KW-1185">Reference proteome</keyword>
<feature type="compositionally biased region" description="Polar residues" evidence="1">
    <location>
        <begin position="68"/>
        <end position="92"/>
    </location>
</feature>
<feature type="region of interest" description="Disordered" evidence="1">
    <location>
        <begin position="38"/>
        <end position="110"/>
    </location>
</feature>
<organism evidence="2 3">
    <name type="scientific">Solanum tuberosum</name>
    <name type="common">Potato</name>
    <dbReference type="NCBI Taxonomy" id="4113"/>
    <lineage>
        <taxon>Eukaryota</taxon>
        <taxon>Viridiplantae</taxon>
        <taxon>Streptophyta</taxon>
        <taxon>Embryophyta</taxon>
        <taxon>Tracheophyta</taxon>
        <taxon>Spermatophyta</taxon>
        <taxon>Magnoliopsida</taxon>
        <taxon>eudicotyledons</taxon>
        <taxon>Gunneridae</taxon>
        <taxon>Pentapetalae</taxon>
        <taxon>asterids</taxon>
        <taxon>lamiids</taxon>
        <taxon>Solanales</taxon>
        <taxon>Solanaceae</taxon>
        <taxon>Solanoideae</taxon>
        <taxon>Solaneae</taxon>
        <taxon>Solanum</taxon>
    </lineage>
</organism>
<evidence type="ECO:0000313" key="2">
    <source>
        <dbReference type="EMBL" id="KAH0768777.1"/>
    </source>
</evidence>
<protein>
    <submittedName>
        <fullName evidence="2">Uncharacterized protein</fullName>
    </submittedName>
</protein>
<feature type="compositionally biased region" description="Basic residues" evidence="1">
    <location>
        <begin position="98"/>
        <end position="110"/>
    </location>
</feature>